<dbReference type="InterPro" id="IPR029058">
    <property type="entry name" value="AB_hydrolase_fold"/>
</dbReference>
<dbReference type="SUPFAM" id="SSF82171">
    <property type="entry name" value="DPP6 N-terminal domain-like"/>
    <property type="match status" value="1"/>
</dbReference>
<dbReference type="PANTHER" id="PTHR42776">
    <property type="entry name" value="SERINE PEPTIDASE S9 FAMILY MEMBER"/>
    <property type="match status" value="1"/>
</dbReference>
<feature type="compositionally biased region" description="Basic residues" evidence="3">
    <location>
        <begin position="920"/>
        <end position="934"/>
    </location>
</feature>
<dbReference type="EMBL" id="HBIV01021811">
    <property type="protein sequence ID" value="CAE0664106.1"/>
    <property type="molecule type" value="Transcribed_RNA"/>
</dbReference>
<reference evidence="5" key="1">
    <citation type="submission" date="2021-01" db="EMBL/GenBank/DDBJ databases">
        <authorList>
            <person name="Corre E."/>
            <person name="Pelletier E."/>
            <person name="Niang G."/>
            <person name="Scheremetjew M."/>
            <person name="Finn R."/>
            <person name="Kale V."/>
            <person name="Holt S."/>
            <person name="Cochrane G."/>
            <person name="Meng A."/>
            <person name="Brown T."/>
            <person name="Cohen L."/>
        </authorList>
    </citation>
    <scope>NUCLEOTIDE SEQUENCE</scope>
    <source>
        <strain evidence="5">CCCM811</strain>
    </source>
</reference>
<evidence type="ECO:0000259" key="4">
    <source>
        <dbReference type="Pfam" id="PF00326"/>
    </source>
</evidence>
<dbReference type="GO" id="GO:0004252">
    <property type="term" value="F:serine-type endopeptidase activity"/>
    <property type="evidence" value="ECO:0007669"/>
    <property type="project" value="TreeGrafter"/>
</dbReference>
<dbReference type="AlphaFoldDB" id="A0A7S3YWI1"/>
<dbReference type="Gene3D" id="3.40.50.1820">
    <property type="entry name" value="alpha/beta hydrolase"/>
    <property type="match status" value="1"/>
</dbReference>
<dbReference type="Gene3D" id="2.120.10.30">
    <property type="entry name" value="TolB, C-terminal domain"/>
    <property type="match status" value="1"/>
</dbReference>
<proteinExistence type="predicted"/>
<dbReference type="InterPro" id="IPR001375">
    <property type="entry name" value="Peptidase_S9_cat"/>
</dbReference>
<name>A0A7S3YWI1_9EUKA</name>
<feature type="region of interest" description="Disordered" evidence="3">
    <location>
        <begin position="901"/>
        <end position="934"/>
    </location>
</feature>
<feature type="compositionally biased region" description="Low complexity" evidence="3">
    <location>
        <begin position="630"/>
        <end position="658"/>
    </location>
</feature>
<keyword evidence="2" id="KW-0720">Serine protease</keyword>
<dbReference type="InterPro" id="IPR011042">
    <property type="entry name" value="6-blade_b-propeller_TolB-like"/>
</dbReference>
<evidence type="ECO:0000256" key="2">
    <source>
        <dbReference type="ARBA" id="ARBA00022825"/>
    </source>
</evidence>
<keyword evidence="2" id="KW-0645">Protease</keyword>
<protein>
    <recommendedName>
        <fullName evidence="4">Peptidase S9 prolyl oligopeptidase catalytic domain-containing protein</fullName>
    </recommendedName>
</protein>
<sequence>MASGWFSGGLGRMARALRAMRAPSRFRGLALTSTAGAALGMTLAARAECDGAPKNFPSESLDAIKAKVQKKRRSGGTTWTSRDVCGLRTAFSAAISPDGRYIAYSVLSPDVVGGGGSKTLLYVVPYKNEEGVPQELLHGVPQEEEGVLPYSVPHLRPHVVGARRVSWSTDSSGLYFLARYPGDQVTCVYHMTTAAGEPLKVTESPTGKSIIDYTLSPCGNHIAFISSDVQRRTKRKENKNKYTEHTHVVTETSGRPFKTTALFLAPAAPVIHPEKPPIPTRVEIPKEMTGDYRSCVNPVFSPDGASLAMFLSPSTQVDHQIMRKRLCVLEVPLVKVQGTPPVRKGTRSAEVRAKVRYFDPIPPKGHEDRKGWAKVRGPPVWSPDGSRIAYIRGTGPHDPKFSKLFLVNIPDISDIPRDASPASTSAGATSPLSWGKYPPVSWEYPGVSVTPRDYEGHVERIAFLKNDLILTQNAEGCDVKLRTVRLPPPGVPIKPSQSPGIPVVVPGVSGAPVQWHSISVSGSTGNPGNPGNPGFSGTGSLCLLGSSPEHPLEVYAADIRESRGGPGLVMESLCRITNSNPGLDAKPRPRQEVVRWKSRDGMEIEGVLMWPILTGASGKNRDSPPPLSSPSPSSSSSSASSLLTSSSSSPGTSGGKSTCHPVDTCHPLIVVVHGGPESHCRNEWLTTYSRPGVLAASTGYFVLYPNYRGSTGRGVSFSQADQARLAKEQFDDLLEGVRHLVSQGYVDPSRVGITGGSYGGYASAWGATAHSDFYQASVMCFGISDQVSKSMTTDIPTEIESVHWRKTIEEAYDDYVASSPLYYLKRARTPILISHGANDKRVPPSQSKILFNALKRKGNVPTRMVLYGKEGHGYKRYANRLDHSLRTMRWFNHYLRPDMSEKDRRALSPPRAEVDYGGTQRRRKSSRGLPKSRL</sequence>
<keyword evidence="1" id="KW-0378">Hydrolase</keyword>
<feature type="domain" description="Peptidase S9 prolyl oligopeptidase catalytic" evidence="4">
    <location>
        <begin position="694"/>
        <end position="896"/>
    </location>
</feature>
<dbReference type="SUPFAM" id="SSF53474">
    <property type="entry name" value="alpha/beta-Hydrolases"/>
    <property type="match status" value="1"/>
</dbReference>
<dbReference type="Pfam" id="PF07676">
    <property type="entry name" value="PD40"/>
    <property type="match status" value="1"/>
</dbReference>
<evidence type="ECO:0000313" key="5">
    <source>
        <dbReference type="EMBL" id="CAE0664106.1"/>
    </source>
</evidence>
<dbReference type="InterPro" id="IPR011659">
    <property type="entry name" value="WD40"/>
</dbReference>
<organism evidence="5">
    <name type="scientific">Lotharella globosa</name>
    <dbReference type="NCBI Taxonomy" id="91324"/>
    <lineage>
        <taxon>Eukaryota</taxon>
        <taxon>Sar</taxon>
        <taxon>Rhizaria</taxon>
        <taxon>Cercozoa</taxon>
        <taxon>Chlorarachniophyceae</taxon>
        <taxon>Lotharella</taxon>
    </lineage>
</organism>
<dbReference type="PANTHER" id="PTHR42776:SF27">
    <property type="entry name" value="DIPEPTIDYL PEPTIDASE FAMILY MEMBER 6"/>
    <property type="match status" value="1"/>
</dbReference>
<accession>A0A7S3YWI1</accession>
<dbReference type="GO" id="GO:0006508">
    <property type="term" value="P:proteolysis"/>
    <property type="evidence" value="ECO:0007669"/>
    <property type="project" value="InterPro"/>
</dbReference>
<dbReference type="Pfam" id="PF00326">
    <property type="entry name" value="Peptidase_S9"/>
    <property type="match status" value="1"/>
</dbReference>
<feature type="region of interest" description="Disordered" evidence="3">
    <location>
        <begin position="615"/>
        <end position="658"/>
    </location>
</feature>
<gene>
    <name evidence="5" type="ORF">LGLO00237_LOCUS15709</name>
</gene>
<evidence type="ECO:0000256" key="1">
    <source>
        <dbReference type="ARBA" id="ARBA00022801"/>
    </source>
</evidence>
<evidence type="ECO:0000256" key="3">
    <source>
        <dbReference type="SAM" id="MobiDB-lite"/>
    </source>
</evidence>